<sequence>MVYAFQKDSYVKKVTTNVFSSKPSTISVSVNGKKKEIKEGYDVILEDTVLFPEGGGQPDDRGVIANIPVLRVIKKGGQVVHFTERSLPEGAEVDVEVDWTRRFDHMQQHSGQHLITAVAEDLFKFHTTSWNLGEVVSYIELDTTVVTNEQLNELETVLNQKIRDCVPVTVHMYPQGAPELQQVRTRLELPEDHVEPVRVVEIKEVDLNTCCGTHVSNLSHLQVIKLLYVEKGKRNKTNLYFLVGERVLKYISKAVDREKALTTVLKCRPEEHVQMAEKVQKALKATQKVNMILMM</sequence>
<dbReference type="PANTHER" id="PTHR43462">
    <property type="entry name" value="ALANYL-TRNA EDITING PROTEIN"/>
    <property type="match status" value="1"/>
</dbReference>
<comment type="subcellular location">
    <subcellularLocation>
        <location evidence="2">Cytoplasm</location>
    </subcellularLocation>
</comment>
<proteinExistence type="inferred from homology"/>
<dbReference type="Pfam" id="PF07973">
    <property type="entry name" value="tRNA_SAD"/>
    <property type="match status" value="1"/>
</dbReference>
<gene>
    <name evidence="8" type="primary">LOC106465863</name>
</gene>
<evidence type="ECO:0000313" key="8">
    <source>
        <dbReference type="RefSeq" id="XP_013781560.1"/>
    </source>
</evidence>
<feature type="domain" description="Alanyl-transfer RNA synthetases family profile" evidence="6">
    <location>
        <begin position="1"/>
        <end position="253"/>
    </location>
</feature>
<accession>A0ABM1BGJ5</accession>
<dbReference type="SMART" id="SM00863">
    <property type="entry name" value="tRNA_SAD"/>
    <property type="match status" value="1"/>
</dbReference>
<evidence type="ECO:0000256" key="2">
    <source>
        <dbReference type="ARBA" id="ARBA00004496"/>
    </source>
</evidence>
<dbReference type="InterPro" id="IPR018165">
    <property type="entry name" value="Ala-tRNA-synth_IIc_core"/>
</dbReference>
<dbReference type="SUPFAM" id="SSF55186">
    <property type="entry name" value="ThrRS/AlaRS common domain"/>
    <property type="match status" value="1"/>
</dbReference>
<organism evidence="7 8">
    <name type="scientific">Limulus polyphemus</name>
    <name type="common">Atlantic horseshoe crab</name>
    <dbReference type="NCBI Taxonomy" id="6850"/>
    <lineage>
        <taxon>Eukaryota</taxon>
        <taxon>Metazoa</taxon>
        <taxon>Ecdysozoa</taxon>
        <taxon>Arthropoda</taxon>
        <taxon>Chelicerata</taxon>
        <taxon>Merostomata</taxon>
        <taxon>Xiphosura</taxon>
        <taxon>Limulidae</taxon>
        <taxon>Limulus</taxon>
    </lineage>
</organism>
<dbReference type="Gene3D" id="3.30.980.10">
    <property type="entry name" value="Threonyl-trna Synthetase, Chain A, domain 2"/>
    <property type="match status" value="1"/>
</dbReference>
<dbReference type="GeneID" id="106465863"/>
<dbReference type="SUPFAM" id="SSF50447">
    <property type="entry name" value="Translation proteins"/>
    <property type="match status" value="1"/>
</dbReference>
<keyword evidence="5" id="KW-0862">Zinc</keyword>
<comment type="similarity">
    <text evidence="3">Belongs to the class-II aminoacyl-tRNA synthetase family. Alax-L subfamily.</text>
</comment>
<dbReference type="InterPro" id="IPR018163">
    <property type="entry name" value="Thr/Ala-tRNA-synth_IIc_edit"/>
</dbReference>
<dbReference type="PROSITE" id="PS50860">
    <property type="entry name" value="AA_TRNA_LIGASE_II_ALA"/>
    <property type="match status" value="1"/>
</dbReference>
<protein>
    <submittedName>
        <fullName evidence="8">Alanyl-tRNA editing protein Aarsd1-A-like</fullName>
    </submittedName>
</protein>
<dbReference type="RefSeq" id="XP_013781560.1">
    <property type="nucleotide sequence ID" value="XM_013926106.2"/>
</dbReference>
<evidence type="ECO:0000259" key="6">
    <source>
        <dbReference type="PROSITE" id="PS50860"/>
    </source>
</evidence>
<dbReference type="InterPro" id="IPR012947">
    <property type="entry name" value="tRNA_SAD"/>
</dbReference>
<reference evidence="8" key="1">
    <citation type="submission" date="2025-08" db="UniProtKB">
        <authorList>
            <consortium name="RefSeq"/>
        </authorList>
    </citation>
    <scope>IDENTIFICATION</scope>
    <source>
        <tissue evidence="8">Muscle</tissue>
    </source>
</reference>
<dbReference type="Gene3D" id="2.40.30.130">
    <property type="match status" value="1"/>
</dbReference>
<dbReference type="Proteomes" id="UP000694941">
    <property type="component" value="Unplaced"/>
</dbReference>
<keyword evidence="4" id="KW-0479">Metal-binding</keyword>
<dbReference type="InterPro" id="IPR051335">
    <property type="entry name" value="Alanyl-tRNA_Editing_Enzymes"/>
</dbReference>
<name>A0ABM1BGJ5_LIMPO</name>
<evidence type="ECO:0000256" key="3">
    <source>
        <dbReference type="ARBA" id="ARBA00008429"/>
    </source>
</evidence>
<evidence type="ECO:0000256" key="1">
    <source>
        <dbReference type="ARBA" id="ARBA00001947"/>
    </source>
</evidence>
<dbReference type="PANTHER" id="PTHR43462:SF1">
    <property type="entry name" value="ALANYL-TRNA EDITING PROTEIN AARSD1"/>
    <property type="match status" value="1"/>
</dbReference>
<evidence type="ECO:0000256" key="5">
    <source>
        <dbReference type="ARBA" id="ARBA00022833"/>
    </source>
</evidence>
<keyword evidence="7" id="KW-1185">Reference proteome</keyword>
<comment type="cofactor">
    <cofactor evidence="1">
        <name>Zn(2+)</name>
        <dbReference type="ChEBI" id="CHEBI:29105"/>
    </cofactor>
</comment>
<evidence type="ECO:0000256" key="4">
    <source>
        <dbReference type="ARBA" id="ARBA00022723"/>
    </source>
</evidence>
<dbReference type="InterPro" id="IPR009000">
    <property type="entry name" value="Transl_B-barrel_sf"/>
</dbReference>
<evidence type="ECO:0000313" key="7">
    <source>
        <dbReference type="Proteomes" id="UP000694941"/>
    </source>
</evidence>